<organism evidence="7 8">
    <name type="scientific">Aspergillus novofumigatus (strain IBT 16806)</name>
    <dbReference type="NCBI Taxonomy" id="1392255"/>
    <lineage>
        <taxon>Eukaryota</taxon>
        <taxon>Fungi</taxon>
        <taxon>Dikarya</taxon>
        <taxon>Ascomycota</taxon>
        <taxon>Pezizomycotina</taxon>
        <taxon>Eurotiomycetes</taxon>
        <taxon>Eurotiomycetidae</taxon>
        <taxon>Eurotiales</taxon>
        <taxon>Aspergillaceae</taxon>
        <taxon>Aspergillus</taxon>
        <taxon>Aspergillus subgen. Fumigati</taxon>
    </lineage>
</organism>
<dbReference type="PANTHER" id="PTHR47785:SF5">
    <property type="entry name" value="ZN(II)2CYS6 TRANSCRIPTION FACTOR (EUROFUNG)"/>
    <property type="match status" value="1"/>
</dbReference>
<dbReference type="RefSeq" id="XP_024677749.1">
    <property type="nucleotide sequence ID" value="XM_024832378.1"/>
</dbReference>
<dbReference type="PROSITE" id="PS00463">
    <property type="entry name" value="ZN2_CY6_FUNGAL_1"/>
    <property type="match status" value="1"/>
</dbReference>
<dbReference type="Pfam" id="PF00172">
    <property type="entry name" value="Zn_clus"/>
    <property type="match status" value="1"/>
</dbReference>
<dbReference type="InterPro" id="IPR036864">
    <property type="entry name" value="Zn2-C6_fun-type_DNA-bd_sf"/>
</dbReference>
<keyword evidence="2" id="KW-0238">DNA-binding</keyword>
<evidence type="ECO:0000313" key="8">
    <source>
        <dbReference type="Proteomes" id="UP000234474"/>
    </source>
</evidence>
<keyword evidence="4" id="KW-0539">Nucleus</keyword>
<evidence type="ECO:0000256" key="5">
    <source>
        <dbReference type="SAM" id="MobiDB-lite"/>
    </source>
</evidence>
<feature type="region of interest" description="Disordered" evidence="5">
    <location>
        <begin position="108"/>
        <end position="130"/>
    </location>
</feature>
<dbReference type="STRING" id="1392255.A0A2I1BUX2"/>
<dbReference type="AlphaFoldDB" id="A0A2I1BUX2"/>
<sequence>MTPSPRAASAGSSSRGHNGLDRVDRRNSTAAVNKRQYQKQRTQRATYACQRCRFKKLRCTGGHPCSACRRAEIDCDFGDRGLDWQQSISITNQRLLQIEKTVMELLSSQSDLNHPQQAAPPQSPFPHAGQTVSVTSANFADSFHRDTASGRAINVHEVNGPSPQITQTAGPPDSSFPLRSPIWLGPLKAKGQVRHWNVCAPRRSTLETQRDSIHAGPPCRTIQLRSPVNGPPNCVVRGASKDHFRRRFECSIRSRHDTLRSQG</sequence>
<dbReference type="EMBL" id="MSZS01000010">
    <property type="protein sequence ID" value="PKX89154.1"/>
    <property type="molecule type" value="Genomic_DNA"/>
</dbReference>
<dbReference type="GO" id="GO:0008270">
    <property type="term" value="F:zinc ion binding"/>
    <property type="evidence" value="ECO:0007669"/>
    <property type="project" value="InterPro"/>
</dbReference>
<dbReference type="GO" id="GO:0000981">
    <property type="term" value="F:DNA-binding transcription factor activity, RNA polymerase II-specific"/>
    <property type="evidence" value="ECO:0007669"/>
    <property type="project" value="InterPro"/>
</dbReference>
<proteinExistence type="predicted"/>
<dbReference type="Proteomes" id="UP000234474">
    <property type="component" value="Unassembled WGS sequence"/>
</dbReference>
<dbReference type="SMART" id="SM00066">
    <property type="entry name" value="GAL4"/>
    <property type="match status" value="1"/>
</dbReference>
<dbReference type="Gene3D" id="4.10.240.10">
    <property type="entry name" value="Zn(2)-C6 fungal-type DNA-binding domain"/>
    <property type="match status" value="1"/>
</dbReference>
<feature type="compositionally biased region" description="Basic and acidic residues" evidence="5">
    <location>
        <begin position="18"/>
        <end position="27"/>
    </location>
</feature>
<name>A0A2I1BUX2_ASPN1</name>
<evidence type="ECO:0000256" key="4">
    <source>
        <dbReference type="ARBA" id="ARBA00023242"/>
    </source>
</evidence>
<feature type="region of interest" description="Disordered" evidence="5">
    <location>
        <begin position="1"/>
        <end position="37"/>
    </location>
</feature>
<reference evidence="8" key="1">
    <citation type="journal article" date="2018" name="Proc. Natl. Acad. Sci. U.S.A.">
        <title>Linking secondary metabolites to gene clusters through genome sequencing of six diverse Aspergillus species.</title>
        <authorList>
            <person name="Kaerboelling I."/>
            <person name="Vesth T.C."/>
            <person name="Frisvad J.C."/>
            <person name="Nybo J.L."/>
            <person name="Theobald S."/>
            <person name="Kuo A."/>
            <person name="Bowyer P."/>
            <person name="Matsuda Y."/>
            <person name="Mondo S."/>
            <person name="Lyhne E.K."/>
            <person name="Kogle M.E."/>
            <person name="Clum A."/>
            <person name="Lipzen A."/>
            <person name="Salamov A."/>
            <person name="Ngan C.Y."/>
            <person name="Daum C."/>
            <person name="Chiniquy J."/>
            <person name="Barry K."/>
            <person name="LaButti K."/>
            <person name="Haridas S."/>
            <person name="Simmons B.A."/>
            <person name="Magnuson J.K."/>
            <person name="Mortensen U.H."/>
            <person name="Larsen T.O."/>
            <person name="Grigoriev I.V."/>
            <person name="Baker S.E."/>
            <person name="Andersen M.R."/>
        </authorList>
    </citation>
    <scope>NUCLEOTIDE SEQUENCE [LARGE SCALE GENOMIC DNA]</scope>
    <source>
        <strain evidence="8">IBT 16806</strain>
    </source>
</reference>
<protein>
    <recommendedName>
        <fullName evidence="6">Zn(2)-C6 fungal-type domain-containing protein</fullName>
    </recommendedName>
</protein>
<dbReference type="InterPro" id="IPR053181">
    <property type="entry name" value="EcdB-like_regulator"/>
</dbReference>
<evidence type="ECO:0000256" key="2">
    <source>
        <dbReference type="ARBA" id="ARBA00023125"/>
    </source>
</evidence>
<dbReference type="VEuPathDB" id="FungiDB:P174DRAFT_54182"/>
<evidence type="ECO:0000256" key="3">
    <source>
        <dbReference type="ARBA" id="ARBA00023163"/>
    </source>
</evidence>
<evidence type="ECO:0000256" key="1">
    <source>
        <dbReference type="ARBA" id="ARBA00023015"/>
    </source>
</evidence>
<dbReference type="PROSITE" id="PS50048">
    <property type="entry name" value="ZN2_CY6_FUNGAL_2"/>
    <property type="match status" value="1"/>
</dbReference>
<comment type="caution">
    <text evidence="7">The sequence shown here is derived from an EMBL/GenBank/DDBJ whole genome shotgun (WGS) entry which is preliminary data.</text>
</comment>
<dbReference type="GO" id="GO:0003677">
    <property type="term" value="F:DNA binding"/>
    <property type="evidence" value="ECO:0007669"/>
    <property type="project" value="UniProtKB-KW"/>
</dbReference>
<feature type="domain" description="Zn(2)-C6 fungal-type" evidence="6">
    <location>
        <begin position="48"/>
        <end position="77"/>
    </location>
</feature>
<evidence type="ECO:0000313" key="7">
    <source>
        <dbReference type="EMBL" id="PKX89154.1"/>
    </source>
</evidence>
<feature type="compositionally biased region" description="Low complexity" evidence="5">
    <location>
        <begin position="1"/>
        <end position="16"/>
    </location>
</feature>
<dbReference type="InterPro" id="IPR001138">
    <property type="entry name" value="Zn2Cys6_DnaBD"/>
</dbReference>
<feature type="region of interest" description="Disordered" evidence="5">
    <location>
        <begin position="156"/>
        <end position="177"/>
    </location>
</feature>
<dbReference type="SUPFAM" id="SSF57701">
    <property type="entry name" value="Zn2/Cys6 DNA-binding domain"/>
    <property type="match status" value="1"/>
</dbReference>
<feature type="compositionally biased region" description="Low complexity" evidence="5">
    <location>
        <begin position="115"/>
        <end position="128"/>
    </location>
</feature>
<keyword evidence="3" id="KW-0804">Transcription</keyword>
<evidence type="ECO:0000259" key="6">
    <source>
        <dbReference type="PROSITE" id="PS50048"/>
    </source>
</evidence>
<gene>
    <name evidence="7" type="ORF">P174DRAFT_54182</name>
</gene>
<dbReference type="GeneID" id="36539714"/>
<dbReference type="CDD" id="cd00067">
    <property type="entry name" value="GAL4"/>
    <property type="match status" value="1"/>
</dbReference>
<dbReference type="OrthoDB" id="4151048at2759"/>
<dbReference type="PANTHER" id="PTHR47785">
    <property type="entry name" value="ZN(II)2CYS6 TRANSCRIPTION FACTOR (EUROFUNG)-RELATED-RELATED"/>
    <property type="match status" value="1"/>
</dbReference>
<keyword evidence="8" id="KW-1185">Reference proteome</keyword>
<accession>A0A2I1BUX2</accession>
<keyword evidence="1" id="KW-0805">Transcription regulation</keyword>